<dbReference type="AlphaFoldDB" id="A0A518B5A2"/>
<sequence length="76" mass="8644">MSRKSRDLTKTPLPVDPITEFFAYDHLPPHLQEVSRPFKELVDHLALTLPPNEEHAVALRKLLEAKDCAVRAELMG</sequence>
<gene>
    <name evidence="1" type="ORF">Pan216_30210</name>
</gene>
<dbReference type="OrthoDB" id="1551260at2"/>
<accession>A0A518B5A2</accession>
<reference evidence="1 2" key="1">
    <citation type="submission" date="2019-02" db="EMBL/GenBank/DDBJ databases">
        <title>Deep-cultivation of Planctomycetes and their phenomic and genomic characterization uncovers novel biology.</title>
        <authorList>
            <person name="Wiegand S."/>
            <person name="Jogler M."/>
            <person name="Boedeker C."/>
            <person name="Pinto D."/>
            <person name="Vollmers J."/>
            <person name="Rivas-Marin E."/>
            <person name="Kohn T."/>
            <person name="Peeters S.H."/>
            <person name="Heuer A."/>
            <person name="Rast P."/>
            <person name="Oberbeckmann S."/>
            <person name="Bunk B."/>
            <person name="Jeske O."/>
            <person name="Meyerdierks A."/>
            <person name="Storesund J.E."/>
            <person name="Kallscheuer N."/>
            <person name="Luecker S."/>
            <person name="Lage O.M."/>
            <person name="Pohl T."/>
            <person name="Merkel B.J."/>
            <person name="Hornburger P."/>
            <person name="Mueller R.-W."/>
            <person name="Bruemmer F."/>
            <person name="Labrenz M."/>
            <person name="Spormann A.M."/>
            <person name="Op den Camp H."/>
            <person name="Overmann J."/>
            <person name="Amann R."/>
            <person name="Jetten M.S.M."/>
            <person name="Mascher T."/>
            <person name="Medema M.H."/>
            <person name="Devos D.P."/>
            <person name="Kaster A.-K."/>
            <person name="Ovreas L."/>
            <person name="Rohde M."/>
            <person name="Galperin M.Y."/>
            <person name="Jogler C."/>
        </authorList>
    </citation>
    <scope>NUCLEOTIDE SEQUENCE [LARGE SCALE GENOMIC DNA]</scope>
    <source>
        <strain evidence="1 2">Pan216</strain>
    </source>
</reference>
<proteinExistence type="predicted"/>
<dbReference type="KEGG" id="knv:Pan216_30210"/>
<dbReference type="Proteomes" id="UP000317093">
    <property type="component" value="Chromosome"/>
</dbReference>
<evidence type="ECO:0000313" key="2">
    <source>
        <dbReference type="Proteomes" id="UP000317093"/>
    </source>
</evidence>
<evidence type="ECO:0000313" key="1">
    <source>
        <dbReference type="EMBL" id="QDU62154.1"/>
    </source>
</evidence>
<keyword evidence="2" id="KW-1185">Reference proteome</keyword>
<protein>
    <submittedName>
        <fullName evidence="1">Uncharacterized protein</fullName>
    </submittedName>
</protein>
<organism evidence="1 2">
    <name type="scientific">Kolteria novifilia</name>
    <dbReference type="NCBI Taxonomy" id="2527975"/>
    <lineage>
        <taxon>Bacteria</taxon>
        <taxon>Pseudomonadati</taxon>
        <taxon>Planctomycetota</taxon>
        <taxon>Planctomycetia</taxon>
        <taxon>Kolteriales</taxon>
        <taxon>Kolteriaceae</taxon>
        <taxon>Kolteria</taxon>
    </lineage>
</organism>
<dbReference type="EMBL" id="CP036279">
    <property type="protein sequence ID" value="QDU62154.1"/>
    <property type="molecule type" value="Genomic_DNA"/>
</dbReference>
<dbReference type="RefSeq" id="WP_145258698.1">
    <property type="nucleotide sequence ID" value="NZ_CP036279.1"/>
</dbReference>
<name>A0A518B5A2_9BACT</name>